<gene>
    <name evidence="2" type="ORF">VE01_03797</name>
</gene>
<dbReference type="SUPFAM" id="SSF53474">
    <property type="entry name" value="alpha/beta-Hydrolases"/>
    <property type="match status" value="1"/>
</dbReference>
<organism evidence="2 3">
    <name type="scientific">Pseudogymnoascus verrucosus</name>
    <dbReference type="NCBI Taxonomy" id="342668"/>
    <lineage>
        <taxon>Eukaryota</taxon>
        <taxon>Fungi</taxon>
        <taxon>Dikarya</taxon>
        <taxon>Ascomycota</taxon>
        <taxon>Pezizomycotina</taxon>
        <taxon>Leotiomycetes</taxon>
        <taxon>Thelebolales</taxon>
        <taxon>Thelebolaceae</taxon>
        <taxon>Pseudogymnoascus</taxon>
    </lineage>
</organism>
<dbReference type="AlphaFoldDB" id="A0A1B8GQT4"/>
<dbReference type="InterPro" id="IPR050309">
    <property type="entry name" value="Type-B_Carboxylest/Lipase"/>
</dbReference>
<dbReference type="Pfam" id="PF00135">
    <property type="entry name" value="COesterase"/>
    <property type="match status" value="1"/>
</dbReference>
<evidence type="ECO:0000313" key="3">
    <source>
        <dbReference type="Proteomes" id="UP000091956"/>
    </source>
</evidence>
<dbReference type="Proteomes" id="UP000091956">
    <property type="component" value="Unassembled WGS sequence"/>
</dbReference>
<dbReference type="STRING" id="342668.A0A1B8GQT4"/>
<evidence type="ECO:0000259" key="1">
    <source>
        <dbReference type="Pfam" id="PF00135"/>
    </source>
</evidence>
<accession>A0A1B8GQT4</accession>
<name>A0A1B8GQT4_9PEZI</name>
<feature type="domain" description="Carboxylesterase type B" evidence="1">
    <location>
        <begin position="9"/>
        <end position="100"/>
    </location>
</feature>
<protein>
    <recommendedName>
        <fullName evidence="1">Carboxylesterase type B domain-containing protein</fullName>
    </recommendedName>
</protein>
<reference evidence="3" key="2">
    <citation type="journal article" date="2018" name="Nat. Commun.">
        <title>Extreme sensitivity to ultraviolet light in the fungal pathogen causing white-nose syndrome of bats.</title>
        <authorList>
            <person name="Palmer J.M."/>
            <person name="Drees K.P."/>
            <person name="Foster J.T."/>
            <person name="Lindner D.L."/>
        </authorList>
    </citation>
    <scope>NUCLEOTIDE SEQUENCE [LARGE SCALE GENOMIC DNA]</scope>
    <source>
        <strain evidence="3">UAMH 10579</strain>
    </source>
</reference>
<dbReference type="PANTHER" id="PTHR11559">
    <property type="entry name" value="CARBOXYLESTERASE"/>
    <property type="match status" value="1"/>
</dbReference>
<proteinExistence type="predicted"/>
<dbReference type="EMBL" id="KV460218">
    <property type="protein sequence ID" value="OBT98198.1"/>
    <property type="molecule type" value="Genomic_DNA"/>
</dbReference>
<dbReference type="InterPro" id="IPR002018">
    <property type="entry name" value="CarbesteraseB"/>
</dbReference>
<keyword evidence="3" id="KW-1185">Reference proteome</keyword>
<sequence>MITAISEPGTEDCLYLGLYSRPWDASQPLRPVVVVYYGGAFIQGGGSFTLPPAGYPILNVSEANNFIFVYPNYRVNAFGFLPGAKIAADRKSDFNLGLLD</sequence>
<dbReference type="InterPro" id="IPR029058">
    <property type="entry name" value="AB_hydrolase_fold"/>
</dbReference>
<dbReference type="Gene3D" id="3.40.50.1820">
    <property type="entry name" value="alpha/beta hydrolase"/>
    <property type="match status" value="1"/>
</dbReference>
<evidence type="ECO:0000313" key="2">
    <source>
        <dbReference type="EMBL" id="OBT98198.1"/>
    </source>
</evidence>
<dbReference type="RefSeq" id="XP_018131931.1">
    <property type="nucleotide sequence ID" value="XM_018273279.1"/>
</dbReference>
<reference evidence="2 3" key="1">
    <citation type="submission" date="2016-03" db="EMBL/GenBank/DDBJ databases">
        <title>Comparative genomics of Pseudogymnoascus destructans, the fungus causing white-nose syndrome of bats.</title>
        <authorList>
            <person name="Palmer J.M."/>
            <person name="Drees K.P."/>
            <person name="Foster J.T."/>
            <person name="Lindner D.L."/>
        </authorList>
    </citation>
    <scope>NUCLEOTIDE SEQUENCE [LARGE SCALE GENOMIC DNA]</scope>
    <source>
        <strain evidence="2 3">UAMH 10579</strain>
    </source>
</reference>
<dbReference type="GeneID" id="28837183"/>